<name>A0A117M313_9FIRM</name>
<dbReference type="EMBL" id="LGGS01000140">
    <property type="protein sequence ID" value="KUK81612.1"/>
    <property type="molecule type" value="Genomic_DNA"/>
</dbReference>
<comment type="caution">
    <text evidence="2">The sequence shown here is derived from an EMBL/GenBank/DDBJ whole genome shotgun (WGS) entry which is preliminary data.</text>
</comment>
<gene>
    <name evidence="2" type="ORF">XD97_0609</name>
</gene>
<keyword evidence="1" id="KW-1133">Transmembrane helix</keyword>
<dbReference type="Proteomes" id="UP000054705">
    <property type="component" value="Unassembled WGS sequence"/>
</dbReference>
<accession>A0A117M313</accession>
<keyword evidence="1" id="KW-0472">Membrane</keyword>
<evidence type="ECO:0000313" key="2">
    <source>
        <dbReference type="EMBL" id="KUK81612.1"/>
    </source>
</evidence>
<dbReference type="Pfam" id="PF11750">
    <property type="entry name" value="DUF3307"/>
    <property type="match status" value="1"/>
</dbReference>
<evidence type="ECO:0000256" key="1">
    <source>
        <dbReference type="SAM" id="Phobius"/>
    </source>
</evidence>
<dbReference type="AlphaFoldDB" id="A0A117M313"/>
<dbReference type="InterPro" id="IPR021737">
    <property type="entry name" value="Phage_phiKZ_Orf197"/>
</dbReference>
<organism evidence="2 3">
    <name type="scientific">Pelotomaculum thermopropionicum</name>
    <dbReference type="NCBI Taxonomy" id="110500"/>
    <lineage>
        <taxon>Bacteria</taxon>
        <taxon>Bacillati</taxon>
        <taxon>Bacillota</taxon>
        <taxon>Clostridia</taxon>
        <taxon>Eubacteriales</taxon>
        <taxon>Desulfotomaculaceae</taxon>
        <taxon>Pelotomaculum</taxon>
    </lineage>
</organism>
<reference evidence="3" key="1">
    <citation type="journal article" date="2015" name="MBio">
        <title>Genome-Resolved Metagenomic Analysis Reveals Roles for Candidate Phyla and Other Microbial Community Members in Biogeochemical Transformations in Oil Reservoirs.</title>
        <authorList>
            <person name="Hu P."/>
            <person name="Tom L."/>
            <person name="Singh A."/>
            <person name="Thomas B.C."/>
            <person name="Baker B.J."/>
            <person name="Piceno Y.M."/>
            <person name="Andersen G.L."/>
            <person name="Banfield J.F."/>
        </authorList>
    </citation>
    <scope>NUCLEOTIDE SEQUENCE [LARGE SCALE GENOMIC DNA]</scope>
</reference>
<keyword evidence="1" id="KW-0812">Transmembrane</keyword>
<feature type="transmembrane region" description="Helical" evidence="1">
    <location>
        <begin position="31"/>
        <end position="48"/>
    </location>
</feature>
<evidence type="ECO:0000313" key="3">
    <source>
        <dbReference type="Proteomes" id="UP000054705"/>
    </source>
</evidence>
<sequence length="112" mass="12765">MNLFAWLLIGHLTGDFVFQTGWMAQKKHNKAALLVHCLVYTFIVYIAAIPAGGLNFPAVSAVFLSHLFLDQREFVRFWVRKINRAAGLQWMEIVIDQCFHLLVLALIAQYGS</sequence>
<protein>
    <submittedName>
        <fullName evidence="2">Putative membrane protein</fullName>
    </submittedName>
</protein>
<proteinExistence type="predicted"/>